<organism evidence="1">
    <name type="scientific">Rhizophora mucronata</name>
    <name type="common">Asiatic mangrove</name>
    <dbReference type="NCBI Taxonomy" id="61149"/>
    <lineage>
        <taxon>Eukaryota</taxon>
        <taxon>Viridiplantae</taxon>
        <taxon>Streptophyta</taxon>
        <taxon>Embryophyta</taxon>
        <taxon>Tracheophyta</taxon>
        <taxon>Spermatophyta</taxon>
        <taxon>Magnoliopsida</taxon>
        <taxon>eudicotyledons</taxon>
        <taxon>Gunneridae</taxon>
        <taxon>Pentapetalae</taxon>
        <taxon>rosids</taxon>
        <taxon>fabids</taxon>
        <taxon>Malpighiales</taxon>
        <taxon>Rhizophoraceae</taxon>
        <taxon>Rhizophora</taxon>
    </lineage>
</organism>
<reference evidence="1" key="1">
    <citation type="submission" date="2018-02" db="EMBL/GenBank/DDBJ databases">
        <title>Rhizophora mucronata_Transcriptome.</title>
        <authorList>
            <person name="Meera S.P."/>
            <person name="Sreeshan A."/>
            <person name="Augustine A."/>
        </authorList>
    </citation>
    <scope>NUCLEOTIDE SEQUENCE</scope>
    <source>
        <tissue evidence="1">Leaf</tissue>
    </source>
</reference>
<protein>
    <submittedName>
        <fullName evidence="1">Uncharacterized protein</fullName>
    </submittedName>
</protein>
<name>A0A2P2KA53_RHIMU</name>
<dbReference type="EMBL" id="GGEC01022124">
    <property type="protein sequence ID" value="MBX02608.1"/>
    <property type="molecule type" value="Transcribed_RNA"/>
</dbReference>
<proteinExistence type="predicted"/>
<evidence type="ECO:0000313" key="1">
    <source>
        <dbReference type="EMBL" id="MBX02608.1"/>
    </source>
</evidence>
<dbReference type="AlphaFoldDB" id="A0A2P2KA53"/>
<sequence>MVRWSSEFSYSGGSNSLVSFPRVSGKFCPTLLDSILFYFDLCGFHNVLWIQ</sequence>
<accession>A0A2P2KA53</accession>